<evidence type="ECO:0000256" key="2">
    <source>
        <dbReference type="ARBA" id="ARBA00005227"/>
    </source>
</evidence>
<evidence type="ECO:0000313" key="10">
    <source>
        <dbReference type="Proteomes" id="UP000266841"/>
    </source>
</evidence>
<feature type="chain" id="PRO_5007363103" description="Transmembrane 9 superfamily member" evidence="7">
    <location>
        <begin position="17"/>
        <end position="829"/>
    </location>
</feature>
<feature type="signal peptide" evidence="7">
    <location>
        <begin position="1"/>
        <end position="16"/>
    </location>
</feature>
<comment type="caution">
    <text evidence="7">Lacks conserved residue(s) required for the propagation of feature annotation.</text>
</comment>
<dbReference type="GO" id="GO:0016020">
    <property type="term" value="C:membrane"/>
    <property type="evidence" value="ECO:0007669"/>
    <property type="project" value="UniProtKB-SubCell"/>
</dbReference>
<dbReference type="InterPro" id="IPR004240">
    <property type="entry name" value="EMP70"/>
</dbReference>
<dbReference type="OrthoDB" id="45833at2759"/>
<comment type="similarity">
    <text evidence="2 7">Belongs to the nonaspanin (TM9SF) (TC 9.A.2) family.</text>
</comment>
<sequence length="829" mass="92515">MSRSVVVLLAMTVAAALQLSTVDAFVAPSSRVQRLSDTSRTFPMSDDEESSTLLADEATTTMSLEDKMKSWEASEEEIRAASLGGVVPGGGGEPRTDAFDIGLYIAFPIMVIGCLALVCAGLGHRRKLIMNFGTATPDETDELFNNRNFQLSTATSPYIRVLICMDSGARLMNMNERGRLNLSKFIMVLVCKLRGQEAVPIPELVGDANSPQSLYDFSSPELVRPPLRSKRPPQIVRLDDVPEERRGLAVLPPAVDVPYLPLGHPSLPLLECESPRGSKGDVFVHPLIFTPGVPLLLGGVHFFHHFRGHLDGLEARRRQRQEDERHDGDDEDDECQPPRPPDRCIHFWSWLSQRLFFRRRCVISMISTLEAWMTGTLDLTFARDAPGFGQPGFLGPFSQAQNGFWRRGVIPLVVGAFGESNTGLLKLLKTWARHAASGDLGATISPLANTDRKGGAFPIMHRQFLRAVGVTAATGNAALKLSRIHYLRSKQHMLPIQTTANIDLITLINAELAGTSAMPMRDMARAQGFYLPGGDPHPYVEGETVKLKVNKMTSEKTLLSEDYYGLPYCTPEGGSKMDRPNLSEFIAGGRIKSSPYRLSMNVDMICEQLCITNLGQGEEKGDSPNKFVRAIRNNYHNNWIVDNIPAVSKIETETMETTFFWKGFHVGFIDKDTKKAYVHNHVNIEIQYHKVETEPDKLRVVRFTVKPFSIKHTFETNANDDDDDYVESFNVADIQNPIESCNKKIANREHTRYEMVHARGRDPQPASGRVLFTYDVIWTENKNLHWTSRWDVYTSAITAEEQWSSIPQSLVIVVLMSAVTAYTCDGLEA</sequence>
<keyword evidence="5 7" id="KW-1133">Transmembrane helix</keyword>
<protein>
    <recommendedName>
        <fullName evidence="7">Transmembrane 9 superfamily member</fullName>
    </recommendedName>
</protein>
<evidence type="ECO:0000256" key="7">
    <source>
        <dbReference type="RuleBase" id="RU363079"/>
    </source>
</evidence>
<evidence type="ECO:0000313" key="9">
    <source>
        <dbReference type="EMBL" id="EJK75891.1"/>
    </source>
</evidence>
<dbReference type="PANTHER" id="PTHR10766:SF111">
    <property type="entry name" value="TRANSMEMBRANE 9 SUPERFAMILY MEMBER 2"/>
    <property type="match status" value="1"/>
</dbReference>
<proteinExistence type="inferred from homology"/>
<dbReference type="PANTHER" id="PTHR10766">
    <property type="entry name" value="TRANSMEMBRANE 9 SUPERFAMILY PROTEIN"/>
    <property type="match status" value="1"/>
</dbReference>
<dbReference type="Pfam" id="PF02990">
    <property type="entry name" value="EMP70"/>
    <property type="match status" value="1"/>
</dbReference>
<evidence type="ECO:0000256" key="1">
    <source>
        <dbReference type="ARBA" id="ARBA00004141"/>
    </source>
</evidence>
<evidence type="ECO:0000256" key="5">
    <source>
        <dbReference type="ARBA" id="ARBA00022989"/>
    </source>
</evidence>
<keyword evidence="10" id="KW-1185">Reference proteome</keyword>
<reference evidence="9 10" key="1">
    <citation type="journal article" date="2012" name="Genome Biol.">
        <title>Genome and low-iron response of an oceanic diatom adapted to chronic iron limitation.</title>
        <authorList>
            <person name="Lommer M."/>
            <person name="Specht M."/>
            <person name="Roy A.S."/>
            <person name="Kraemer L."/>
            <person name="Andreson R."/>
            <person name="Gutowska M.A."/>
            <person name="Wolf J."/>
            <person name="Bergner S.V."/>
            <person name="Schilhabel M.B."/>
            <person name="Klostermeier U.C."/>
            <person name="Beiko R.G."/>
            <person name="Rosenstiel P."/>
            <person name="Hippler M."/>
            <person name="Laroche J."/>
        </authorList>
    </citation>
    <scope>NUCLEOTIDE SEQUENCE [LARGE SCALE GENOMIC DNA]</scope>
    <source>
        <strain evidence="9 10">CCMP1005</strain>
    </source>
</reference>
<dbReference type="GO" id="GO:0072657">
    <property type="term" value="P:protein localization to membrane"/>
    <property type="evidence" value="ECO:0007669"/>
    <property type="project" value="TreeGrafter"/>
</dbReference>
<evidence type="ECO:0000256" key="8">
    <source>
        <dbReference type="SAM" id="MobiDB-lite"/>
    </source>
</evidence>
<feature type="region of interest" description="Disordered" evidence="8">
    <location>
        <begin position="318"/>
        <end position="338"/>
    </location>
</feature>
<organism evidence="9 10">
    <name type="scientific">Thalassiosira oceanica</name>
    <name type="common">Marine diatom</name>
    <dbReference type="NCBI Taxonomy" id="159749"/>
    <lineage>
        <taxon>Eukaryota</taxon>
        <taxon>Sar</taxon>
        <taxon>Stramenopiles</taxon>
        <taxon>Ochrophyta</taxon>
        <taxon>Bacillariophyta</taxon>
        <taxon>Coscinodiscophyceae</taxon>
        <taxon>Thalassiosirophycidae</taxon>
        <taxon>Thalassiosirales</taxon>
        <taxon>Thalassiosiraceae</taxon>
        <taxon>Thalassiosira</taxon>
    </lineage>
</organism>
<keyword evidence="4 7" id="KW-0732">Signal</keyword>
<accession>K0TM51</accession>
<comment type="subcellular location">
    <subcellularLocation>
        <location evidence="1">Membrane</location>
        <topology evidence="1">Multi-pass membrane protein</topology>
    </subcellularLocation>
</comment>
<feature type="compositionally biased region" description="Basic and acidic residues" evidence="8">
    <location>
        <begin position="318"/>
        <end position="328"/>
    </location>
</feature>
<evidence type="ECO:0000256" key="3">
    <source>
        <dbReference type="ARBA" id="ARBA00022692"/>
    </source>
</evidence>
<comment type="caution">
    <text evidence="9">The sequence shown here is derived from an EMBL/GenBank/DDBJ whole genome shotgun (WGS) entry which is preliminary data.</text>
</comment>
<keyword evidence="3 7" id="KW-0812">Transmembrane</keyword>
<dbReference type="EMBL" id="AGNL01002668">
    <property type="protein sequence ID" value="EJK75891.1"/>
    <property type="molecule type" value="Genomic_DNA"/>
</dbReference>
<evidence type="ECO:0000256" key="4">
    <source>
        <dbReference type="ARBA" id="ARBA00022729"/>
    </source>
</evidence>
<dbReference type="GO" id="GO:0005737">
    <property type="term" value="C:cytoplasm"/>
    <property type="evidence" value="ECO:0007669"/>
    <property type="project" value="UniProtKB-ARBA"/>
</dbReference>
<feature type="transmembrane region" description="Helical" evidence="7">
    <location>
        <begin position="101"/>
        <end position="122"/>
    </location>
</feature>
<dbReference type="Proteomes" id="UP000266841">
    <property type="component" value="Unassembled WGS sequence"/>
</dbReference>
<evidence type="ECO:0000256" key="6">
    <source>
        <dbReference type="ARBA" id="ARBA00023136"/>
    </source>
</evidence>
<dbReference type="eggNOG" id="KOG1278">
    <property type="taxonomic scope" value="Eukaryota"/>
</dbReference>
<gene>
    <name evidence="9" type="ORF">THAOC_02371</name>
</gene>
<keyword evidence="6 7" id="KW-0472">Membrane</keyword>
<dbReference type="AlphaFoldDB" id="K0TM51"/>
<name>K0TM51_THAOC</name>